<reference evidence="3 4" key="1">
    <citation type="journal article" date="2019" name="Front. Genet.">
        <title>Whole-Genome Sequencing of the Opportunistic Yeast Pathogen Candida inconspicua Uncovers Its Hybrid Origin.</title>
        <authorList>
            <person name="Mixao V."/>
            <person name="Hansen A.P."/>
            <person name="Saus E."/>
            <person name="Boekhout T."/>
            <person name="Lass-Florl C."/>
            <person name="Gabaldon T."/>
        </authorList>
    </citation>
    <scope>NUCLEOTIDE SEQUENCE [LARGE SCALE GENOMIC DNA]</scope>
    <source>
        <strain evidence="3 4">CBS 180</strain>
    </source>
</reference>
<dbReference type="CDD" id="cd02859">
    <property type="entry name" value="E_set_AMPKbeta_like_N"/>
    <property type="match status" value="1"/>
</dbReference>
<comment type="caution">
    <text evidence="3">The sequence shown here is derived from an EMBL/GenBank/DDBJ whole genome shotgun (WGS) entry which is preliminary data.</text>
</comment>
<keyword evidence="4" id="KW-1185">Reference proteome</keyword>
<dbReference type="InterPro" id="IPR014756">
    <property type="entry name" value="Ig_E-set"/>
</dbReference>
<feature type="region of interest" description="Disordered" evidence="1">
    <location>
        <begin position="130"/>
        <end position="175"/>
    </location>
</feature>
<dbReference type="SUPFAM" id="SSF81296">
    <property type="entry name" value="E set domains"/>
    <property type="match status" value="1"/>
</dbReference>
<gene>
    <name evidence="3" type="ORF">CANINC_004303</name>
</gene>
<organism evidence="3 4">
    <name type="scientific">Pichia inconspicua</name>
    <dbReference type="NCBI Taxonomy" id="52247"/>
    <lineage>
        <taxon>Eukaryota</taxon>
        <taxon>Fungi</taxon>
        <taxon>Dikarya</taxon>
        <taxon>Ascomycota</taxon>
        <taxon>Saccharomycotina</taxon>
        <taxon>Pichiomycetes</taxon>
        <taxon>Pichiales</taxon>
        <taxon>Pichiaceae</taxon>
        <taxon>Pichia</taxon>
    </lineage>
</organism>
<dbReference type="InterPro" id="IPR013783">
    <property type="entry name" value="Ig-like_fold"/>
</dbReference>
<dbReference type="InterPro" id="IPR032640">
    <property type="entry name" value="AMPK1_CBM"/>
</dbReference>
<dbReference type="OrthoDB" id="5873279at2759"/>
<evidence type="ECO:0000313" key="3">
    <source>
        <dbReference type="EMBL" id="TID15774.1"/>
    </source>
</evidence>
<protein>
    <recommendedName>
        <fullName evidence="2">AMP-activated protein kinase glycogen-binding domain-containing protein</fullName>
    </recommendedName>
</protein>
<dbReference type="EMBL" id="SELW01000652">
    <property type="protein sequence ID" value="TID15774.1"/>
    <property type="molecule type" value="Genomic_DNA"/>
</dbReference>
<accession>A0A4T0WWG0</accession>
<dbReference type="AlphaFoldDB" id="A0A4T0WWG0"/>
<dbReference type="Pfam" id="PF16561">
    <property type="entry name" value="AMPK1_CBM"/>
    <property type="match status" value="1"/>
</dbReference>
<feature type="domain" description="AMP-activated protein kinase glycogen-binding" evidence="2">
    <location>
        <begin position="19"/>
        <end position="93"/>
    </location>
</feature>
<name>A0A4T0WWG0_9ASCO</name>
<dbReference type="Proteomes" id="UP000307173">
    <property type="component" value="Unassembled WGS sequence"/>
</dbReference>
<evidence type="ECO:0000256" key="1">
    <source>
        <dbReference type="SAM" id="MobiDB-lite"/>
    </source>
</evidence>
<dbReference type="Gene3D" id="2.60.40.10">
    <property type="entry name" value="Immunoglobulins"/>
    <property type="match status" value="1"/>
</dbReference>
<sequence>MTEPAFLEFRLGDPTRSYQKVNVAGSFNNWNPEINELKFNDKFKSWLLDLAVELKKNDKVYYKYITDNTNWICDDTKPSEADESGIENNVTYVILKKDLSAVKAIDVDKNDELFDHKSFHDGELFDSATNDNNIVEDSAPTSGDNFAPESVVSDNDQNKDNENFNDNDNDNENGQVALSTKDLQSKDIPPEVPADKLRPTSLWESIKWFLRYYVFAWLFPSS</sequence>
<evidence type="ECO:0000259" key="2">
    <source>
        <dbReference type="Pfam" id="PF16561"/>
    </source>
</evidence>
<evidence type="ECO:0000313" key="4">
    <source>
        <dbReference type="Proteomes" id="UP000307173"/>
    </source>
</evidence>
<proteinExistence type="predicted"/>
<feature type="compositionally biased region" description="Polar residues" evidence="1">
    <location>
        <begin position="130"/>
        <end position="144"/>
    </location>
</feature>